<proteinExistence type="inferred from homology"/>
<dbReference type="GO" id="GO:0006270">
    <property type="term" value="P:DNA replication initiation"/>
    <property type="evidence" value="ECO:0007669"/>
    <property type="project" value="TreeGrafter"/>
</dbReference>
<feature type="region of interest" description="Disordered" evidence="2">
    <location>
        <begin position="68"/>
        <end position="128"/>
    </location>
</feature>
<evidence type="ECO:0000313" key="4">
    <source>
        <dbReference type="EMBL" id="CDI54192.1"/>
    </source>
</evidence>
<dbReference type="EMBL" id="HG529606">
    <property type="protein sequence ID" value="CDI54192.1"/>
    <property type="molecule type" value="Genomic_DNA"/>
</dbReference>
<dbReference type="GO" id="GO:0005730">
    <property type="term" value="C:nucleolus"/>
    <property type="evidence" value="ECO:0007669"/>
    <property type="project" value="TreeGrafter"/>
</dbReference>
<dbReference type="GO" id="GO:0003682">
    <property type="term" value="F:chromatin binding"/>
    <property type="evidence" value="ECO:0007669"/>
    <property type="project" value="TreeGrafter"/>
</dbReference>
<name>A0A077R5M0_9BASI</name>
<feature type="region of interest" description="Disordered" evidence="2">
    <location>
        <begin position="227"/>
        <end position="258"/>
    </location>
</feature>
<dbReference type="Pfam" id="PF03914">
    <property type="entry name" value="CBF"/>
    <property type="match status" value="1"/>
</dbReference>
<protein>
    <recommendedName>
        <fullName evidence="3">CCAAT-binding factor domain-containing protein</fullName>
    </recommendedName>
</protein>
<evidence type="ECO:0000256" key="1">
    <source>
        <dbReference type="ARBA" id="ARBA00007797"/>
    </source>
</evidence>
<organism evidence="4">
    <name type="scientific">Melanopsichium pennsylvanicum 4</name>
    <dbReference type="NCBI Taxonomy" id="1398559"/>
    <lineage>
        <taxon>Eukaryota</taxon>
        <taxon>Fungi</taxon>
        <taxon>Dikarya</taxon>
        <taxon>Basidiomycota</taxon>
        <taxon>Ustilaginomycotina</taxon>
        <taxon>Ustilaginomycetes</taxon>
        <taxon>Ustilaginales</taxon>
        <taxon>Ustilaginaceae</taxon>
        <taxon>Melanopsichium</taxon>
    </lineage>
</organism>
<feature type="domain" description="CCAAT-binding factor" evidence="3">
    <location>
        <begin position="275"/>
        <end position="452"/>
    </location>
</feature>
<evidence type="ECO:0000259" key="3">
    <source>
        <dbReference type="Pfam" id="PF03914"/>
    </source>
</evidence>
<dbReference type="PANTHER" id="PTHR14428:SF5">
    <property type="entry name" value="NUCLEOLAR COMPLEX PROTEIN 3 HOMOLOG"/>
    <property type="match status" value="1"/>
</dbReference>
<dbReference type="PANTHER" id="PTHR14428">
    <property type="entry name" value="NUCLEOLAR COMPLEX PROTEIN 3"/>
    <property type="match status" value="1"/>
</dbReference>
<feature type="compositionally biased region" description="Acidic residues" evidence="2">
    <location>
        <begin position="233"/>
        <end position="258"/>
    </location>
</feature>
<accession>A0A077R5M0</accession>
<sequence length="467" mass="52164">MSRRTWGVDEKECYDAIKSVVLDDLTGEVSLEVVRLIHRMTKERRYKVNSKVLDILLHLRLRDELGNKRSSTTNTTDPDAEAAKARREAEERRAAMKAREAKKKGKGGGKGSNAKEVRKGLATHLSKKQVKKQKELKAIEEEMKEAEATVDLEERERNQTETLKLVFVLYFTVLKSRVGSVALGVLESTLGGLSLYAHRVNVDFFRDLLNVLKQHVAINAVMLQDSAQARASDDDDDDDDDDEGRDSDHDDDNNDQEENVLLDQTTLSKTIRHIIVALKTTFDLFLGQMEGSILNLDLTDLLGDFYYTLFFLPFVNETHLQLSTSSSSSSSSWVVDLALDSLYAILIRSRTRFAPHILAGFAKRLAMICLHLPVSATSGPRKVLGLIAHLLMKQSTSASADSQLALLDLEDRSRNGTYQIEGKNLNTSGVLESGQTILWELDLLSRMGNGDVKAEANRVWALKDSSQ</sequence>
<comment type="similarity">
    <text evidence="1">Belongs to the CBF/MAK21 family.</text>
</comment>
<dbReference type="AlphaFoldDB" id="A0A077R5M0"/>
<evidence type="ECO:0000256" key="2">
    <source>
        <dbReference type="SAM" id="MobiDB-lite"/>
    </source>
</evidence>
<feature type="compositionally biased region" description="Polar residues" evidence="2">
    <location>
        <begin position="68"/>
        <end position="77"/>
    </location>
</feature>
<dbReference type="InterPro" id="IPR005612">
    <property type="entry name" value="CCAAT-binding_factor"/>
</dbReference>
<feature type="compositionally biased region" description="Basic and acidic residues" evidence="2">
    <location>
        <begin position="81"/>
        <end position="99"/>
    </location>
</feature>
<dbReference type="InterPro" id="IPR016903">
    <property type="entry name" value="Nucleolar_cplx-assoc_3"/>
</dbReference>
<reference evidence="4" key="1">
    <citation type="journal article" date="2014" name="Genome Biol. Evol.">
        <title>Gene Loss Rather Than Gene Gain Is Associated with a Host Jump from Monocots to Dicots in the Smut Fungus Melanopsichium pennsylvanicum.</title>
        <authorList>
            <person name="Sharma R."/>
            <person name="Mishra B."/>
            <person name="Runge F."/>
            <person name="Thines M."/>
        </authorList>
    </citation>
    <scope>NUCLEOTIDE SEQUENCE</scope>
    <source>
        <strain evidence="4">4</strain>
    </source>
</reference>